<dbReference type="GO" id="GO:0032993">
    <property type="term" value="C:protein-DNA complex"/>
    <property type="evidence" value="ECO:0007669"/>
    <property type="project" value="TreeGrafter"/>
</dbReference>
<keyword evidence="9" id="KW-1185">Reference proteome</keyword>
<dbReference type="PANTHER" id="PTHR38097:SF2">
    <property type="entry name" value="DNA-BINDING PROTEIN STPA"/>
    <property type="match status" value="1"/>
</dbReference>
<comment type="subcellular location">
    <subcellularLocation>
        <location evidence="1">Cytoplasm</location>
        <location evidence="1">Nucleoid</location>
    </subcellularLocation>
</comment>
<reference evidence="8 9" key="1">
    <citation type="submission" date="2016-10" db="EMBL/GenBank/DDBJ databases">
        <authorList>
            <person name="de Groot N.N."/>
        </authorList>
    </citation>
    <scope>NUCLEOTIDE SEQUENCE [LARGE SCALE GENOMIC DNA]</scope>
    <source>
        <strain evidence="8 9">CGMCC 1.6291</strain>
    </source>
</reference>
<keyword evidence="5" id="KW-0175">Coiled coil</keyword>
<dbReference type="SMART" id="SM00528">
    <property type="entry name" value="HNS"/>
    <property type="match status" value="1"/>
</dbReference>
<evidence type="ECO:0000259" key="7">
    <source>
        <dbReference type="SMART" id="SM00528"/>
    </source>
</evidence>
<comment type="similarity">
    <text evidence="2">Belongs to the histone-like protein H-NS family.</text>
</comment>
<dbReference type="GO" id="GO:0000976">
    <property type="term" value="F:transcription cis-regulatory region binding"/>
    <property type="evidence" value="ECO:0007669"/>
    <property type="project" value="TreeGrafter"/>
</dbReference>
<evidence type="ECO:0000256" key="2">
    <source>
        <dbReference type="ARBA" id="ARBA00010610"/>
    </source>
</evidence>
<dbReference type="GO" id="GO:0005829">
    <property type="term" value="C:cytosol"/>
    <property type="evidence" value="ECO:0007669"/>
    <property type="project" value="TreeGrafter"/>
</dbReference>
<feature type="coiled-coil region" evidence="5">
    <location>
        <begin position="11"/>
        <end position="43"/>
    </location>
</feature>
<keyword evidence="4 8" id="KW-0238">DNA-binding</keyword>
<dbReference type="GO" id="GO:0003681">
    <property type="term" value="F:bent DNA binding"/>
    <property type="evidence" value="ECO:0007669"/>
    <property type="project" value="TreeGrafter"/>
</dbReference>
<gene>
    <name evidence="8" type="ORF">SAMN04488052_10154</name>
</gene>
<proteinExistence type="inferred from homology"/>
<dbReference type="GO" id="GO:0009295">
    <property type="term" value="C:nucleoid"/>
    <property type="evidence" value="ECO:0007669"/>
    <property type="project" value="UniProtKB-SubCell"/>
</dbReference>
<evidence type="ECO:0000256" key="4">
    <source>
        <dbReference type="ARBA" id="ARBA00023125"/>
    </source>
</evidence>
<dbReference type="EMBL" id="FOEG01000001">
    <property type="protein sequence ID" value="SEO43308.1"/>
    <property type="molecule type" value="Genomic_DNA"/>
</dbReference>
<evidence type="ECO:0000256" key="5">
    <source>
        <dbReference type="SAM" id="Coils"/>
    </source>
</evidence>
<accession>A0A1H8PNM3</accession>
<evidence type="ECO:0000313" key="9">
    <source>
        <dbReference type="Proteomes" id="UP000199657"/>
    </source>
</evidence>
<dbReference type="RefSeq" id="WP_091638928.1">
    <property type="nucleotide sequence ID" value="NZ_FOEG01000001.1"/>
</dbReference>
<feature type="domain" description="DNA-binding protein H-NS-like C-terminal" evidence="7">
    <location>
        <begin position="58"/>
        <end position="103"/>
    </location>
</feature>
<evidence type="ECO:0000256" key="3">
    <source>
        <dbReference type="ARBA" id="ARBA00022490"/>
    </source>
</evidence>
<dbReference type="Proteomes" id="UP000199657">
    <property type="component" value="Unassembled WGS sequence"/>
</dbReference>
<dbReference type="Pfam" id="PF00816">
    <property type="entry name" value="Histone_HNS"/>
    <property type="match status" value="1"/>
</dbReference>
<dbReference type="OrthoDB" id="5297879at2"/>
<evidence type="ECO:0000256" key="1">
    <source>
        <dbReference type="ARBA" id="ARBA00004453"/>
    </source>
</evidence>
<evidence type="ECO:0000313" key="8">
    <source>
        <dbReference type="EMBL" id="SEO43308.1"/>
    </source>
</evidence>
<dbReference type="GO" id="GO:0003680">
    <property type="term" value="F:minor groove of adenine-thymine-rich DNA binding"/>
    <property type="evidence" value="ECO:0007669"/>
    <property type="project" value="TreeGrafter"/>
</dbReference>
<protein>
    <submittedName>
        <fullName evidence="8">DNA-binding protein H-NS</fullName>
    </submittedName>
</protein>
<dbReference type="Gene3D" id="4.10.430.10">
    <property type="entry name" value="Histone-like protein H-NS, C-terminal domain"/>
    <property type="match status" value="1"/>
</dbReference>
<dbReference type="InterPro" id="IPR037150">
    <property type="entry name" value="H-NS_C_dom_sf"/>
</dbReference>
<organism evidence="8 9">
    <name type="scientific">Aquisalimonas asiatica</name>
    <dbReference type="NCBI Taxonomy" id="406100"/>
    <lineage>
        <taxon>Bacteria</taxon>
        <taxon>Pseudomonadati</taxon>
        <taxon>Pseudomonadota</taxon>
        <taxon>Gammaproteobacteria</taxon>
        <taxon>Chromatiales</taxon>
        <taxon>Ectothiorhodospiraceae</taxon>
        <taxon>Aquisalimonas</taxon>
    </lineage>
</organism>
<evidence type="ECO:0000256" key="6">
    <source>
        <dbReference type="SAM" id="MobiDB-lite"/>
    </source>
</evidence>
<dbReference type="AlphaFoldDB" id="A0A1H8PNM3"/>
<sequence length="105" mass="11840">MDLTKYTSQELNQLKKDIDKELRKRRKQDVKEAQKELKQVAEKYGLAVTDLVSGGGSKSGKGAASVRFRHPEDPSKGWSGRGRKPAWIKEWEAQGKSLDALRVDD</sequence>
<feature type="region of interest" description="Disordered" evidence="6">
    <location>
        <begin position="54"/>
        <end position="83"/>
    </location>
</feature>
<name>A0A1H8PNM3_9GAMM</name>
<keyword evidence="3" id="KW-0963">Cytoplasm</keyword>
<dbReference type="GO" id="GO:0001217">
    <property type="term" value="F:DNA-binding transcription repressor activity"/>
    <property type="evidence" value="ECO:0007669"/>
    <property type="project" value="TreeGrafter"/>
</dbReference>
<dbReference type="SUPFAM" id="SSF81273">
    <property type="entry name" value="H-NS histone-like proteins"/>
    <property type="match status" value="1"/>
</dbReference>
<dbReference type="InterPro" id="IPR027444">
    <property type="entry name" value="H-NS_C_dom"/>
</dbReference>
<dbReference type="PANTHER" id="PTHR38097">
    <property type="match status" value="1"/>
</dbReference>
<dbReference type="STRING" id="406100.SAMN04488052_10154"/>